<dbReference type="InterPro" id="IPR006330">
    <property type="entry name" value="Ado/ade_deaminase"/>
</dbReference>
<proteinExistence type="inferred from homology"/>
<evidence type="ECO:0000313" key="11">
    <source>
        <dbReference type="EMBL" id="PVZ69015.1"/>
    </source>
</evidence>
<dbReference type="EC" id="3.5.4.4" evidence="1 9"/>
<dbReference type="PANTHER" id="PTHR11409">
    <property type="entry name" value="ADENOSINE DEAMINASE"/>
    <property type="match status" value="1"/>
</dbReference>
<name>A0A2V1GTK9_9GAMM</name>
<keyword evidence="12" id="KW-1185">Reference proteome</keyword>
<dbReference type="Proteomes" id="UP000244906">
    <property type="component" value="Unassembled WGS sequence"/>
</dbReference>
<gene>
    <name evidence="9" type="primary">add</name>
    <name evidence="11" type="ORF">DC094_12285</name>
</gene>
<dbReference type="AlphaFoldDB" id="A0A2V1GTK9"/>
<evidence type="ECO:0000256" key="3">
    <source>
        <dbReference type="ARBA" id="ARBA00022801"/>
    </source>
</evidence>
<evidence type="ECO:0000256" key="5">
    <source>
        <dbReference type="ARBA" id="ARBA00023080"/>
    </source>
</evidence>
<feature type="binding site" evidence="9">
    <location>
        <position position="170"/>
    </location>
    <ligand>
        <name>substrate</name>
    </ligand>
</feature>
<feature type="binding site" evidence="9">
    <location>
        <position position="14"/>
    </location>
    <ligand>
        <name>Zn(2+)</name>
        <dbReference type="ChEBI" id="CHEBI:29105"/>
        <note>catalytic</note>
    </ligand>
</feature>
<comment type="catalytic activity">
    <reaction evidence="7">
        <text>adenosine + H2O + H(+) = inosine + NH4(+)</text>
        <dbReference type="Rhea" id="RHEA:24408"/>
        <dbReference type="ChEBI" id="CHEBI:15377"/>
        <dbReference type="ChEBI" id="CHEBI:15378"/>
        <dbReference type="ChEBI" id="CHEBI:16335"/>
        <dbReference type="ChEBI" id="CHEBI:17596"/>
        <dbReference type="ChEBI" id="CHEBI:28938"/>
        <dbReference type="EC" id="3.5.4.4"/>
    </reaction>
    <physiologicalReaction direction="left-to-right" evidence="7">
        <dbReference type="Rhea" id="RHEA:24409"/>
    </physiologicalReaction>
</comment>
<keyword evidence="2 9" id="KW-0479">Metal-binding</keyword>
<evidence type="ECO:0000256" key="8">
    <source>
        <dbReference type="ARBA" id="ARBA00049213"/>
    </source>
</evidence>
<keyword evidence="5 9" id="KW-0546">Nucleotide metabolism</keyword>
<comment type="similarity">
    <text evidence="9">Belongs to the metallo-dependent hydrolases superfamily. Adenosine and AMP deaminases family. Adenosine deaminase subfamily.</text>
</comment>
<feature type="domain" description="Adenosine deaminase" evidence="10">
    <location>
        <begin position="7"/>
        <end position="327"/>
    </location>
</feature>
<dbReference type="RefSeq" id="WP_116687397.1">
    <property type="nucleotide sequence ID" value="NZ_CAWNYD010000004.1"/>
</dbReference>
<comment type="caution">
    <text evidence="11">The sequence shown here is derived from an EMBL/GenBank/DDBJ whole genome shotgun (WGS) entry which is preliminary data.</text>
</comment>
<organism evidence="11 12">
    <name type="scientific">Pelagibaculum spongiae</name>
    <dbReference type="NCBI Taxonomy" id="2080658"/>
    <lineage>
        <taxon>Bacteria</taxon>
        <taxon>Pseudomonadati</taxon>
        <taxon>Pseudomonadota</taxon>
        <taxon>Gammaproteobacteria</taxon>
        <taxon>Oceanospirillales</taxon>
        <taxon>Pelagibaculum</taxon>
    </lineage>
</organism>
<feature type="site" description="Important for catalytic activity" evidence="9">
    <location>
        <position position="221"/>
    </location>
</feature>
<dbReference type="GO" id="GO:0004000">
    <property type="term" value="F:adenosine deaminase activity"/>
    <property type="evidence" value="ECO:0007669"/>
    <property type="project" value="UniProtKB-UniRule"/>
</dbReference>
<dbReference type="Gene3D" id="3.20.20.140">
    <property type="entry name" value="Metal-dependent hydrolases"/>
    <property type="match status" value="1"/>
</dbReference>
<dbReference type="HAMAP" id="MF_00540">
    <property type="entry name" value="A_deaminase"/>
    <property type="match status" value="1"/>
</dbReference>
<feature type="binding site" evidence="9">
    <location>
        <position position="197"/>
    </location>
    <ligand>
        <name>Zn(2+)</name>
        <dbReference type="ChEBI" id="CHEBI:29105"/>
        <note>catalytic</note>
    </ligand>
</feature>
<dbReference type="GO" id="GO:0046936">
    <property type="term" value="F:2'-deoxyadenosine deaminase activity"/>
    <property type="evidence" value="ECO:0007669"/>
    <property type="project" value="RHEA"/>
</dbReference>
<protein>
    <recommendedName>
        <fullName evidence="1 9">Adenosine deaminase</fullName>
        <ecNumber evidence="1 9">3.5.4.4</ecNumber>
    </recommendedName>
    <alternativeName>
        <fullName evidence="6 9">Adenosine aminohydrolase</fullName>
    </alternativeName>
</protein>
<dbReference type="GO" id="GO:0008270">
    <property type="term" value="F:zinc ion binding"/>
    <property type="evidence" value="ECO:0007669"/>
    <property type="project" value="UniProtKB-UniRule"/>
</dbReference>
<dbReference type="InterPro" id="IPR032466">
    <property type="entry name" value="Metal_Hydrolase"/>
</dbReference>
<evidence type="ECO:0000313" key="12">
    <source>
        <dbReference type="Proteomes" id="UP000244906"/>
    </source>
</evidence>
<feature type="binding site" evidence="9">
    <location>
        <position position="278"/>
    </location>
    <ligand>
        <name>Zn(2+)</name>
        <dbReference type="ChEBI" id="CHEBI:29105"/>
        <note>catalytic</note>
    </ligand>
</feature>
<dbReference type="InterPro" id="IPR028893">
    <property type="entry name" value="A_deaminase"/>
</dbReference>
<dbReference type="InterPro" id="IPR001365">
    <property type="entry name" value="A_deaminase_dom"/>
</dbReference>
<comment type="function">
    <text evidence="9">Catalyzes the hydrolytic deamination of adenosine and 2-deoxyadenosine.</text>
</comment>
<dbReference type="EMBL" id="QDDL01000004">
    <property type="protein sequence ID" value="PVZ69015.1"/>
    <property type="molecule type" value="Genomic_DNA"/>
</dbReference>
<evidence type="ECO:0000259" key="10">
    <source>
        <dbReference type="Pfam" id="PF00962"/>
    </source>
</evidence>
<reference evidence="11 12" key="1">
    <citation type="submission" date="2018-04" db="EMBL/GenBank/DDBJ databases">
        <title>Thalassorhabdus spongiae gen. nov., sp. nov., isolated from a marine sponge in South-West Iceland.</title>
        <authorList>
            <person name="Knobloch S."/>
            <person name="Daussin A."/>
            <person name="Johannsson R."/>
            <person name="Marteinsson V.T."/>
        </authorList>
    </citation>
    <scope>NUCLEOTIDE SEQUENCE [LARGE SCALE GENOMIC DNA]</scope>
    <source>
        <strain evidence="11 12">Hp12</strain>
    </source>
</reference>
<dbReference type="GO" id="GO:0006154">
    <property type="term" value="P:adenosine catabolic process"/>
    <property type="evidence" value="ECO:0007669"/>
    <property type="project" value="TreeGrafter"/>
</dbReference>
<sequence>MNYFDLPKIDLHCHIDGSIRPQTIIDLAQQQNISLPTDNPQQIKSHLIAPETCTNLDEYLQRFALPVAVMQTAEAIERITFEVFEDAAQENVKYLEVRFGPLLHLEQGLNLDQIIGSVVKGMKRAEQQYDIHGGIILSLLRHMPKDRINEVIDAGAQYLNKGVVAFDLAGSELAGFCYEFIPYAQYALEKGFKVTIHAGEQGVGQNVFDAIQLLGAERVGHGIHITGHAKAYQLVKQNHVGLEACPSSNMQTKAVTDLANHPLKHFYLDHLPVTINTDNRTVSNTTMTEEVTKVMQQFELSREDYFKIYRNSVESAFTSKEVKQHLLKFDEQPQQIAC</sequence>
<evidence type="ECO:0000256" key="4">
    <source>
        <dbReference type="ARBA" id="ARBA00022833"/>
    </source>
</evidence>
<comment type="cofactor">
    <cofactor evidence="9">
        <name>Zn(2+)</name>
        <dbReference type="ChEBI" id="CHEBI:29105"/>
    </cofactor>
    <text evidence="9">Binds 1 zinc ion per subunit.</text>
</comment>
<dbReference type="OrthoDB" id="105475at2"/>
<feature type="active site" description="Proton donor" evidence="9">
    <location>
        <position position="200"/>
    </location>
</feature>
<dbReference type="NCBIfam" id="TIGR01430">
    <property type="entry name" value="aden_deam"/>
    <property type="match status" value="1"/>
</dbReference>
<dbReference type="Pfam" id="PF00962">
    <property type="entry name" value="A_deaminase"/>
    <property type="match status" value="1"/>
</dbReference>
<feature type="binding site" evidence="9">
    <location>
        <position position="16"/>
    </location>
    <ligand>
        <name>substrate</name>
    </ligand>
</feature>
<accession>A0A2V1GTK9</accession>
<dbReference type="GO" id="GO:0005829">
    <property type="term" value="C:cytosol"/>
    <property type="evidence" value="ECO:0007669"/>
    <property type="project" value="TreeGrafter"/>
</dbReference>
<dbReference type="CDD" id="cd01320">
    <property type="entry name" value="ADA"/>
    <property type="match status" value="1"/>
</dbReference>
<evidence type="ECO:0000256" key="1">
    <source>
        <dbReference type="ARBA" id="ARBA00012784"/>
    </source>
</evidence>
<evidence type="ECO:0000256" key="7">
    <source>
        <dbReference type="ARBA" id="ARBA00047989"/>
    </source>
</evidence>
<dbReference type="GO" id="GO:0043103">
    <property type="term" value="P:hypoxanthine salvage"/>
    <property type="evidence" value="ECO:0007669"/>
    <property type="project" value="TreeGrafter"/>
</dbReference>
<evidence type="ECO:0000256" key="9">
    <source>
        <dbReference type="HAMAP-Rule" id="MF_00540"/>
    </source>
</evidence>
<dbReference type="GO" id="GO:0009168">
    <property type="term" value="P:purine ribonucleoside monophosphate biosynthetic process"/>
    <property type="evidence" value="ECO:0007669"/>
    <property type="project" value="UniProtKB-UniRule"/>
</dbReference>
<comment type="caution">
    <text evidence="9">Lacks conserved residue(s) required for the propagation of feature annotation.</text>
</comment>
<feature type="binding site" evidence="9">
    <location>
        <position position="12"/>
    </location>
    <ligand>
        <name>Zn(2+)</name>
        <dbReference type="ChEBI" id="CHEBI:29105"/>
        <note>catalytic</note>
    </ligand>
</feature>
<dbReference type="PANTHER" id="PTHR11409:SF43">
    <property type="entry name" value="ADENOSINE DEAMINASE"/>
    <property type="match status" value="1"/>
</dbReference>
<evidence type="ECO:0000256" key="2">
    <source>
        <dbReference type="ARBA" id="ARBA00022723"/>
    </source>
</evidence>
<keyword evidence="4 9" id="KW-0862">Zinc</keyword>
<dbReference type="GO" id="GO:0046103">
    <property type="term" value="P:inosine biosynthetic process"/>
    <property type="evidence" value="ECO:0007669"/>
    <property type="project" value="TreeGrafter"/>
</dbReference>
<dbReference type="SUPFAM" id="SSF51556">
    <property type="entry name" value="Metallo-dependent hydrolases"/>
    <property type="match status" value="1"/>
</dbReference>
<comment type="catalytic activity">
    <reaction evidence="8">
        <text>2'-deoxyadenosine + H2O + H(+) = 2'-deoxyinosine + NH4(+)</text>
        <dbReference type="Rhea" id="RHEA:28190"/>
        <dbReference type="ChEBI" id="CHEBI:15377"/>
        <dbReference type="ChEBI" id="CHEBI:15378"/>
        <dbReference type="ChEBI" id="CHEBI:17256"/>
        <dbReference type="ChEBI" id="CHEBI:28938"/>
        <dbReference type="ChEBI" id="CHEBI:28997"/>
        <dbReference type="EC" id="3.5.4.4"/>
    </reaction>
    <physiologicalReaction direction="left-to-right" evidence="8">
        <dbReference type="Rhea" id="RHEA:28191"/>
    </physiologicalReaction>
</comment>
<feature type="binding site" evidence="9">
    <location>
        <position position="14"/>
    </location>
    <ligand>
        <name>substrate</name>
    </ligand>
</feature>
<dbReference type="GO" id="GO:0009117">
    <property type="term" value="P:nucleotide metabolic process"/>
    <property type="evidence" value="ECO:0007669"/>
    <property type="project" value="UniProtKB-KW"/>
</dbReference>
<evidence type="ECO:0000256" key="6">
    <source>
        <dbReference type="ARBA" id="ARBA00031852"/>
    </source>
</evidence>
<keyword evidence="3 9" id="KW-0378">Hydrolase</keyword>